<dbReference type="Gene3D" id="3.90.640.90">
    <property type="entry name" value="Anti-proliferative protein, N-terminal domain"/>
    <property type="match status" value="1"/>
</dbReference>
<evidence type="ECO:0000259" key="3">
    <source>
        <dbReference type="SMART" id="SM00099"/>
    </source>
</evidence>
<protein>
    <recommendedName>
        <fullName evidence="3">Anti-proliferative protein domain-containing protein</fullName>
    </recommendedName>
</protein>
<proteinExistence type="inferred from homology"/>
<dbReference type="OrthoDB" id="19928at2759"/>
<comment type="similarity">
    <text evidence="1">Belongs to the BTG family.</text>
</comment>
<name>A0A2T9Z1Q8_9FUNG</name>
<feature type="compositionally biased region" description="Polar residues" evidence="2">
    <location>
        <begin position="206"/>
        <end position="218"/>
    </location>
</feature>
<dbReference type="GO" id="GO:0005634">
    <property type="term" value="C:nucleus"/>
    <property type="evidence" value="ECO:0007669"/>
    <property type="project" value="TreeGrafter"/>
</dbReference>
<feature type="domain" description="Anti-proliferative protein" evidence="3">
    <location>
        <begin position="1"/>
        <end position="113"/>
    </location>
</feature>
<evidence type="ECO:0000256" key="1">
    <source>
        <dbReference type="ARBA" id="ARBA00007989"/>
    </source>
</evidence>
<gene>
    <name evidence="4" type="ORF">BB559_001544</name>
</gene>
<dbReference type="SUPFAM" id="SSF160696">
    <property type="entry name" value="BTG domain-like"/>
    <property type="match status" value="1"/>
</dbReference>
<sequence>MQLEVSKLVEFLLNKIPDSSLQADERESFARNLQKELLIKYKSHWHPENSYQGSAYRSISIWGDLDPILLSAANSTTYEYPNTNIIKVLEQCLPQDLILWCDPFFVCYRIGDHGTMYTIYENKKGLIDNAKRSMAERAAKSNSDFVISAYTTPIVMRRASGVNPNGTNGIYNPEDSRSNSTTPFRKKTPNSTKNQPGSASLALTKIKQQQQSTYSSKA</sequence>
<reference evidence="4 5" key="1">
    <citation type="journal article" date="2018" name="MBio">
        <title>Comparative Genomics Reveals the Core Gene Toolbox for the Fungus-Insect Symbiosis.</title>
        <authorList>
            <person name="Wang Y."/>
            <person name="Stata M."/>
            <person name="Wang W."/>
            <person name="Stajich J.E."/>
            <person name="White M.M."/>
            <person name="Moncalvo J.M."/>
        </authorList>
    </citation>
    <scope>NUCLEOTIDE SEQUENCE [LARGE SCALE GENOMIC DNA]</scope>
    <source>
        <strain evidence="4 5">AUS-77-4</strain>
    </source>
</reference>
<dbReference type="AlphaFoldDB" id="A0A2T9Z1Q8"/>
<dbReference type="Pfam" id="PF07742">
    <property type="entry name" value="BTG"/>
    <property type="match status" value="1"/>
</dbReference>
<dbReference type="PANTHER" id="PTHR22978:SF22">
    <property type="entry name" value="BTG FAMILY PROTEIN"/>
    <property type="match status" value="1"/>
</dbReference>
<comment type="caution">
    <text evidence="4">The sequence shown here is derived from an EMBL/GenBank/DDBJ whole genome shotgun (WGS) entry which is preliminary data.</text>
</comment>
<dbReference type="EMBL" id="MBFT01000079">
    <property type="protein sequence ID" value="PVU98464.1"/>
    <property type="molecule type" value="Genomic_DNA"/>
</dbReference>
<evidence type="ECO:0000256" key="2">
    <source>
        <dbReference type="SAM" id="MobiDB-lite"/>
    </source>
</evidence>
<dbReference type="PANTHER" id="PTHR22978">
    <property type="entry name" value="B-CELL TRANSLOCATION GENE"/>
    <property type="match status" value="1"/>
</dbReference>
<dbReference type="Proteomes" id="UP000245699">
    <property type="component" value="Unassembled WGS sequence"/>
</dbReference>
<dbReference type="InterPro" id="IPR002087">
    <property type="entry name" value="Anti_prolifrtn"/>
</dbReference>
<dbReference type="GO" id="GO:0005737">
    <property type="term" value="C:cytoplasm"/>
    <property type="evidence" value="ECO:0007669"/>
    <property type="project" value="TreeGrafter"/>
</dbReference>
<feature type="region of interest" description="Disordered" evidence="2">
    <location>
        <begin position="160"/>
        <end position="218"/>
    </location>
</feature>
<organism evidence="4 5">
    <name type="scientific">Furculomyces boomerangus</name>
    <dbReference type="NCBI Taxonomy" id="61424"/>
    <lineage>
        <taxon>Eukaryota</taxon>
        <taxon>Fungi</taxon>
        <taxon>Fungi incertae sedis</taxon>
        <taxon>Zoopagomycota</taxon>
        <taxon>Kickxellomycotina</taxon>
        <taxon>Harpellomycetes</taxon>
        <taxon>Harpellales</taxon>
        <taxon>Harpellaceae</taxon>
        <taxon>Furculomyces</taxon>
    </lineage>
</organism>
<dbReference type="STRING" id="61424.A0A2T9Z1Q8"/>
<dbReference type="InterPro" id="IPR033332">
    <property type="entry name" value="BTG"/>
</dbReference>
<keyword evidence="5" id="KW-1185">Reference proteome</keyword>
<accession>A0A2T9Z1Q8</accession>
<dbReference type="InterPro" id="IPR036054">
    <property type="entry name" value="BTG-like_sf"/>
</dbReference>
<dbReference type="SMART" id="SM00099">
    <property type="entry name" value="btg1"/>
    <property type="match status" value="1"/>
</dbReference>
<evidence type="ECO:0000313" key="5">
    <source>
        <dbReference type="Proteomes" id="UP000245699"/>
    </source>
</evidence>
<feature type="compositionally biased region" description="Polar residues" evidence="2">
    <location>
        <begin position="178"/>
        <end position="198"/>
    </location>
</feature>
<evidence type="ECO:0000313" key="4">
    <source>
        <dbReference type="EMBL" id="PVU98464.1"/>
    </source>
</evidence>